<sequence>MTETHHGRKQRFLSSVEARSVKLDGLPTEVTIEITSRCQLACLTCPRETLFKDLVHNREMEWELFERLARRYVPHLDYLDLAGGLGEPLLYSRFADAVKLARSLNPDAFISLCTNACLPRTVRALEPVLGDLTELRISIDAVEDEFERIVGQAGVWPKFRRIVGELIPLCEKNGTRLRFNSVVTPENFAGMPAVVSTLAEWGGRSLFVNGMNLAATDIGLDRYDFYVTDEYAEAMTALVEQGRRHGIEVDWHDQRTITGFESCKAPWNNFYIAWNGLLAACCAKPFPELLNFGHVENPNLEERINDEGLIEFRRLSLLNQSPDFCRSCGAQHRAYAKGSTP</sequence>
<gene>
    <name evidence="9" type="ORF">GCM10010517_05600</name>
</gene>
<protein>
    <recommendedName>
        <fullName evidence="11">Radical SAM protein</fullName>
    </recommendedName>
</protein>
<keyword evidence="6" id="KW-0411">Iron-sulfur</keyword>
<dbReference type="Pfam" id="PF04055">
    <property type="entry name" value="Radical_SAM"/>
    <property type="match status" value="1"/>
</dbReference>
<evidence type="ECO:0000256" key="5">
    <source>
        <dbReference type="ARBA" id="ARBA00023004"/>
    </source>
</evidence>
<dbReference type="Gene3D" id="3.20.20.70">
    <property type="entry name" value="Aldolase class I"/>
    <property type="match status" value="1"/>
</dbReference>
<dbReference type="InterPro" id="IPR007197">
    <property type="entry name" value="rSAM"/>
</dbReference>
<evidence type="ECO:0000256" key="2">
    <source>
        <dbReference type="ARBA" id="ARBA00022485"/>
    </source>
</evidence>
<dbReference type="PANTHER" id="PTHR11228:SF7">
    <property type="entry name" value="PQQA PEPTIDE CYCLASE"/>
    <property type="match status" value="1"/>
</dbReference>
<organism evidence="9 10">
    <name type="scientific">Streptosporangium fragile</name>
    <dbReference type="NCBI Taxonomy" id="46186"/>
    <lineage>
        <taxon>Bacteria</taxon>
        <taxon>Bacillati</taxon>
        <taxon>Actinomycetota</taxon>
        <taxon>Actinomycetes</taxon>
        <taxon>Streptosporangiales</taxon>
        <taxon>Streptosporangiaceae</taxon>
        <taxon>Streptosporangium</taxon>
    </lineage>
</organism>
<dbReference type="Proteomes" id="UP001500831">
    <property type="component" value="Unassembled WGS sequence"/>
</dbReference>
<comment type="cofactor">
    <cofactor evidence="1">
        <name>[4Fe-4S] cluster</name>
        <dbReference type="ChEBI" id="CHEBI:49883"/>
    </cofactor>
</comment>
<evidence type="ECO:0000259" key="8">
    <source>
        <dbReference type="Pfam" id="PF13186"/>
    </source>
</evidence>
<dbReference type="CDD" id="cd01335">
    <property type="entry name" value="Radical_SAM"/>
    <property type="match status" value="1"/>
</dbReference>
<keyword evidence="5" id="KW-0408">Iron</keyword>
<dbReference type="PANTHER" id="PTHR11228">
    <property type="entry name" value="RADICAL SAM DOMAIN PROTEIN"/>
    <property type="match status" value="1"/>
</dbReference>
<dbReference type="InterPro" id="IPR034391">
    <property type="entry name" value="AdoMet-like_SPASM_containing"/>
</dbReference>
<dbReference type="SUPFAM" id="SSF102114">
    <property type="entry name" value="Radical SAM enzymes"/>
    <property type="match status" value="1"/>
</dbReference>
<dbReference type="InterPro" id="IPR058240">
    <property type="entry name" value="rSAM_sf"/>
</dbReference>
<dbReference type="SFLD" id="SFLDG01387">
    <property type="entry name" value="BtrN-like_SPASM_domain_contain"/>
    <property type="match status" value="1"/>
</dbReference>
<feature type="domain" description="Radical SAM core" evidence="7">
    <location>
        <begin position="32"/>
        <end position="160"/>
    </location>
</feature>
<evidence type="ECO:0000256" key="1">
    <source>
        <dbReference type="ARBA" id="ARBA00001966"/>
    </source>
</evidence>
<dbReference type="InterPro" id="IPR013785">
    <property type="entry name" value="Aldolase_TIM"/>
</dbReference>
<evidence type="ECO:0000313" key="9">
    <source>
        <dbReference type="EMBL" id="GAA2848336.1"/>
    </source>
</evidence>
<name>A0ABP6I628_9ACTN</name>
<evidence type="ECO:0000256" key="4">
    <source>
        <dbReference type="ARBA" id="ARBA00022723"/>
    </source>
</evidence>
<feature type="domain" description="4Fe4S-binding SPASM" evidence="8">
    <location>
        <begin position="263"/>
        <end position="328"/>
    </location>
</feature>
<evidence type="ECO:0000259" key="7">
    <source>
        <dbReference type="Pfam" id="PF04055"/>
    </source>
</evidence>
<dbReference type="Pfam" id="PF13186">
    <property type="entry name" value="SPASM"/>
    <property type="match status" value="1"/>
</dbReference>
<dbReference type="CDD" id="cd21109">
    <property type="entry name" value="SPASM"/>
    <property type="match status" value="1"/>
</dbReference>
<accession>A0ABP6I628</accession>
<keyword evidence="2" id="KW-0004">4Fe-4S</keyword>
<evidence type="ECO:0000256" key="3">
    <source>
        <dbReference type="ARBA" id="ARBA00022691"/>
    </source>
</evidence>
<reference evidence="10" key="1">
    <citation type="journal article" date="2019" name="Int. J. Syst. Evol. Microbiol.">
        <title>The Global Catalogue of Microorganisms (GCM) 10K type strain sequencing project: providing services to taxonomists for standard genome sequencing and annotation.</title>
        <authorList>
            <consortium name="The Broad Institute Genomics Platform"/>
            <consortium name="The Broad Institute Genome Sequencing Center for Infectious Disease"/>
            <person name="Wu L."/>
            <person name="Ma J."/>
        </authorList>
    </citation>
    <scope>NUCLEOTIDE SEQUENCE [LARGE SCALE GENOMIC DNA]</scope>
    <source>
        <strain evidence="10">JCM 6242</strain>
    </source>
</reference>
<dbReference type="SFLD" id="SFLDG01067">
    <property type="entry name" value="SPASM/twitch_domain_containing"/>
    <property type="match status" value="1"/>
</dbReference>
<keyword evidence="3" id="KW-0949">S-adenosyl-L-methionine</keyword>
<keyword evidence="4" id="KW-0479">Metal-binding</keyword>
<evidence type="ECO:0000313" key="10">
    <source>
        <dbReference type="Proteomes" id="UP001500831"/>
    </source>
</evidence>
<dbReference type="InterPro" id="IPR023885">
    <property type="entry name" value="4Fe4S-binding_SPASM_dom"/>
</dbReference>
<dbReference type="SFLD" id="SFLDS00029">
    <property type="entry name" value="Radical_SAM"/>
    <property type="match status" value="1"/>
</dbReference>
<dbReference type="RefSeq" id="WP_344967445.1">
    <property type="nucleotide sequence ID" value="NZ_BAAAVI010000002.1"/>
</dbReference>
<proteinExistence type="predicted"/>
<evidence type="ECO:0000256" key="6">
    <source>
        <dbReference type="ARBA" id="ARBA00023014"/>
    </source>
</evidence>
<evidence type="ECO:0008006" key="11">
    <source>
        <dbReference type="Google" id="ProtNLM"/>
    </source>
</evidence>
<dbReference type="EMBL" id="BAAAVI010000002">
    <property type="protein sequence ID" value="GAA2848336.1"/>
    <property type="molecule type" value="Genomic_DNA"/>
</dbReference>
<comment type="caution">
    <text evidence="9">The sequence shown here is derived from an EMBL/GenBank/DDBJ whole genome shotgun (WGS) entry which is preliminary data.</text>
</comment>
<dbReference type="InterPro" id="IPR050377">
    <property type="entry name" value="Radical_SAM_PqqE_MftC-like"/>
</dbReference>
<keyword evidence="10" id="KW-1185">Reference proteome</keyword>